<feature type="transmembrane region" description="Helical" evidence="6">
    <location>
        <begin position="164"/>
        <end position="184"/>
    </location>
</feature>
<dbReference type="GO" id="GO:0016020">
    <property type="term" value="C:membrane"/>
    <property type="evidence" value="ECO:0007669"/>
    <property type="project" value="UniProtKB-SubCell"/>
</dbReference>
<feature type="transmembrane region" description="Helical" evidence="6">
    <location>
        <begin position="49"/>
        <end position="68"/>
    </location>
</feature>
<accession>A0A840ULR5</accession>
<evidence type="ECO:0000259" key="7">
    <source>
        <dbReference type="Pfam" id="PF02683"/>
    </source>
</evidence>
<reference evidence="8 9" key="1">
    <citation type="submission" date="2020-08" db="EMBL/GenBank/DDBJ databases">
        <title>Genomic Encyclopedia of Type Strains, Phase IV (KMG-IV): sequencing the most valuable type-strain genomes for metagenomic binning, comparative biology and taxonomic classification.</title>
        <authorList>
            <person name="Goeker M."/>
        </authorList>
    </citation>
    <scope>NUCLEOTIDE SEQUENCE [LARGE SCALE GENOMIC DNA]</scope>
    <source>
        <strain evidence="8 9">DSM 24661</strain>
    </source>
</reference>
<keyword evidence="5 6" id="KW-0472">Membrane</keyword>
<keyword evidence="3 6" id="KW-0812">Transmembrane</keyword>
<dbReference type="InterPro" id="IPR051790">
    <property type="entry name" value="Cytochrome_c-biogenesis_DsbD"/>
</dbReference>
<evidence type="ECO:0000313" key="8">
    <source>
        <dbReference type="EMBL" id="MBB5337130.1"/>
    </source>
</evidence>
<evidence type="ECO:0000313" key="9">
    <source>
        <dbReference type="Proteomes" id="UP000559117"/>
    </source>
</evidence>
<evidence type="ECO:0000256" key="6">
    <source>
        <dbReference type="SAM" id="Phobius"/>
    </source>
</evidence>
<feature type="transmembrane region" description="Helical" evidence="6">
    <location>
        <begin position="204"/>
        <end position="229"/>
    </location>
</feature>
<evidence type="ECO:0000256" key="1">
    <source>
        <dbReference type="ARBA" id="ARBA00004141"/>
    </source>
</evidence>
<feature type="transmembrane region" description="Helical" evidence="6">
    <location>
        <begin position="129"/>
        <end position="152"/>
    </location>
</feature>
<dbReference type="Proteomes" id="UP000559117">
    <property type="component" value="Unassembled WGS sequence"/>
</dbReference>
<dbReference type="AlphaFoldDB" id="A0A840ULR5"/>
<dbReference type="EMBL" id="JACHFH010000034">
    <property type="protein sequence ID" value="MBB5337130.1"/>
    <property type="molecule type" value="Genomic_DNA"/>
</dbReference>
<dbReference type="Pfam" id="PF02683">
    <property type="entry name" value="DsbD_TM"/>
    <property type="match status" value="1"/>
</dbReference>
<dbReference type="InterPro" id="IPR003834">
    <property type="entry name" value="Cyt_c_assmbl_TM_dom"/>
</dbReference>
<dbReference type="RefSeq" id="WP_183862690.1">
    <property type="nucleotide sequence ID" value="NZ_JACHFH010000034.1"/>
</dbReference>
<comment type="subcellular location">
    <subcellularLocation>
        <location evidence="1">Membrane</location>
        <topology evidence="1">Multi-pass membrane protein</topology>
    </subcellularLocation>
</comment>
<keyword evidence="4 6" id="KW-1133">Transmembrane helix</keyword>
<sequence>MAVDNITAISIFFAGILSFFSPCVLPMLPIYSLMLAESVDGQKKNPWNIYINSICFLCGFTLIFLLMGATASFLGQYFLNYQNEFRKAGAIIIFFMGLALTGILSTSLLGREFRPFLGHKFRGPLGSFLLGIAFTTGWTPCISPILATILVYAGRTATMETGVLFLLIYSMGFSIPFFLITTILRKFLPKMRWLYRYLPLIQKIIGYTLIVLSILLWLNMISKIIGLIYRII</sequence>
<dbReference type="PANTHER" id="PTHR31272">
    <property type="entry name" value="CYTOCHROME C-TYPE BIOGENESIS PROTEIN HI_1454-RELATED"/>
    <property type="match status" value="1"/>
</dbReference>
<protein>
    <submittedName>
        <fullName evidence="8">Cytochrome c-type biogenesis protein</fullName>
    </submittedName>
</protein>
<dbReference type="PANTHER" id="PTHR31272:SF4">
    <property type="entry name" value="CYTOCHROME C-TYPE BIOGENESIS PROTEIN HI_1454-RELATED"/>
    <property type="match status" value="1"/>
</dbReference>
<feature type="transmembrane region" description="Helical" evidence="6">
    <location>
        <begin position="88"/>
        <end position="109"/>
    </location>
</feature>
<comment type="caution">
    <text evidence="8">The sequence shown here is derived from an EMBL/GenBank/DDBJ whole genome shotgun (WGS) entry which is preliminary data.</text>
</comment>
<gene>
    <name evidence="8" type="ORF">HNR32_002287</name>
</gene>
<keyword evidence="9" id="KW-1185">Reference proteome</keyword>
<evidence type="ECO:0000256" key="2">
    <source>
        <dbReference type="ARBA" id="ARBA00006143"/>
    </source>
</evidence>
<comment type="similarity">
    <text evidence="2">Belongs to the DsbD family.</text>
</comment>
<evidence type="ECO:0000256" key="5">
    <source>
        <dbReference type="ARBA" id="ARBA00023136"/>
    </source>
</evidence>
<evidence type="ECO:0000256" key="3">
    <source>
        <dbReference type="ARBA" id="ARBA00022692"/>
    </source>
</evidence>
<evidence type="ECO:0000256" key="4">
    <source>
        <dbReference type="ARBA" id="ARBA00022989"/>
    </source>
</evidence>
<name>A0A840ULR5_9FIRM</name>
<feature type="domain" description="Cytochrome C biogenesis protein transmembrane" evidence="7">
    <location>
        <begin position="9"/>
        <end position="217"/>
    </location>
</feature>
<feature type="transmembrane region" description="Helical" evidence="6">
    <location>
        <begin position="6"/>
        <end position="28"/>
    </location>
</feature>
<organism evidence="8 9">
    <name type="scientific">Pectinatus brassicae</name>
    <dbReference type="NCBI Taxonomy" id="862415"/>
    <lineage>
        <taxon>Bacteria</taxon>
        <taxon>Bacillati</taxon>
        <taxon>Bacillota</taxon>
        <taxon>Negativicutes</taxon>
        <taxon>Selenomonadales</taxon>
        <taxon>Selenomonadaceae</taxon>
        <taxon>Pectinatus</taxon>
    </lineage>
</organism>
<proteinExistence type="inferred from homology"/>
<dbReference type="GO" id="GO:0017004">
    <property type="term" value="P:cytochrome complex assembly"/>
    <property type="evidence" value="ECO:0007669"/>
    <property type="project" value="InterPro"/>
</dbReference>